<dbReference type="AlphaFoldDB" id="A0A317XUS0"/>
<accession>A0A317XUS0</accession>
<name>A0A317XUS0_9BASI</name>
<organism evidence="1 2">
    <name type="scientific">Testicularia cyperi</name>
    <dbReference type="NCBI Taxonomy" id="1882483"/>
    <lineage>
        <taxon>Eukaryota</taxon>
        <taxon>Fungi</taxon>
        <taxon>Dikarya</taxon>
        <taxon>Basidiomycota</taxon>
        <taxon>Ustilaginomycotina</taxon>
        <taxon>Ustilaginomycetes</taxon>
        <taxon>Ustilaginales</taxon>
        <taxon>Anthracoideaceae</taxon>
        <taxon>Testicularia</taxon>
    </lineage>
</organism>
<proteinExistence type="predicted"/>
<dbReference type="EMBL" id="KZ819189">
    <property type="protein sequence ID" value="PWZ02106.1"/>
    <property type="molecule type" value="Genomic_DNA"/>
</dbReference>
<evidence type="ECO:0000313" key="2">
    <source>
        <dbReference type="Proteomes" id="UP000246740"/>
    </source>
</evidence>
<keyword evidence="2" id="KW-1185">Reference proteome</keyword>
<sequence length="211" mass="22485">MPLRSAAPECSPTTLSKVTAVLTLCFSSAGTPLFPAVAFRPICRHSVAICAPSPPLPNSYRPTVSQPASQPGPLALSRPFFRRQKLSNQRRLSRVDCCRSAAGRHSSAVVWALTAALLAPEPPRAPDLTASRFSSSASFSAGVRTHTPHSFRSGFLPASSLSAYVAFKACGCEPRTSAGRLCSRRHPGCFFVVLLSRLSKGCSTHDTQSNE</sequence>
<reference evidence="1 2" key="1">
    <citation type="journal article" date="2018" name="Mol. Biol. Evol.">
        <title>Broad Genomic Sampling Reveals a Smut Pathogenic Ancestry of the Fungal Clade Ustilaginomycotina.</title>
        <authorList>
            <person name="Kijpornyongpan T."/>
            <person name="Mondo S.J."/>
            <person name="Barry K."/>
            <person name="Sandor L."/>
            <person name="Lee J."/>
            <person name="Lipzen A."/>
            <person name="Pangilinan J."/>
            <person name="LaButti K."/>
            <person name="Hainaut M."/>
            <person name="Henrissat B."/>
            <person name="Grigoriev I.V."/>
            <person name="Spatafora J.W."/>
            <person name="Aime M.C."/>
        </authorList>
    </citation>
    <scope>NUCLEOTIDE SEQUENCE [LARGE SCALE GENOMIC DNA]</scope>
    <source>
        <strain evidence="1 2">MCA 3645</strain>
    </source>
</reference>
<dbReference type="Proteomes" id="UP000246740">
    <property type="component" value="Unassembled WGS sequence"/>
</dbReference>
<gene>
    <name evidence="1" type="ORF">BCV70DRAFT_57151</name>
</gene>
<evidence type="ECO:0000313" key="1">
    <source>
        <dbReference type="EMBL" id="PWZ02106.1"/>
    </source>
</evidence>
<protein>
    <submittedName>
        <fullName evidence="1">Uncharacterized protein</fullName>
    </submittedName>
</protein>
<dbReference type="InParanoid" id="A0A317XUS0"/>